<dbReference type="InterPro" id="IPR003754">
    <property type="entry name" value="4pyrrol_synth_uPrphyn_synth"/>
</dbReference>
<evidence type="ECO:0000259" key="1">
    <source>
        <dbReference type="Pfam" id="PF02602"/>
    </source>
</evidence>
<keyword evidence="3" id="KW-1185">Reference proteome</keyword>
<name>A0A0P7I1I8_9RHOB</name>
<evidence type="ECO:0000313" key="2">
    <source>
        <dbReference type="EMBL" id="KPN62754.1"/>
    </source>
</evidence>
<reference evidence="2 3" key="1">
    <citation type="submission" date="2015-09" db="EMBL/GenBank/DDBJ databases">
        <title>Draft genome sequence of Aliiroseovarius crassostreae CV919-312TSm, the causative agent of Roseovarius Oyster Disease (formerly Juvenile Oyster Disease).</title>
        <authorList>
            <person name="Kessner L."/>
            <person name="Spinard E."/>
            <person name="Nelson D."/>
        </authorList>
    </citation>
    <scope>NUCLEOTIDE SEQUENCE [LARGE SCALE GENOMIC DNA]</scope>
    <source>
        <strain evidence="2 3">CV919-312</strain>
    </source>
</reference>
<dbReference type="Pfam" id="PF02602">
    <property type="entry name" value="HEM4"/>
    <property type="match status" value="1"/>
</dbReference>
<dbReference type="GO" id="GO:0033014">
    <property type="term" value="P:tetrapyrrole biosynthetic process"/>
    <property type="evidence" value="ECO:0007669"/>
    <property type="project" value="InterPro"/>
</dbReference>
<dbReference type="CDD" id="cd06578">
    <property type="entry name" value="HemD"/>
    <property type="match status" value="1"/>
</dbReference>
<dbReference type="AlphaFoldDB" id="A0A0P7I1I8"/>
<evidence type="ECO:0000313" key="3">
    <source>
        <dbReference type="Proteomes" id="UP000050471"/>
    </source>
</evidence>
<sequence>MSPDCFDLPVLLLTRPEPGNTRVLAECETAFGGAVPAVLSPVLEIVPVGPWPDLSRYASVLLTSVHGVRGDLSGKRTYCVGSRTARVAAASGARVDCIAPDADSLMRKDLNPEYPMVYLRGAHVSTDLAAHFGCEERVVYDQVHRPLSKPALDLIGGERRVILPLFSPRSARLVAKEIPKGRPGVTVIAMSDAVAKAWQEARNARDLIDICPAPTQAEMVSRIVASLRNT</sequence>
<organism evidence="2 3">
    <name type="scientific">Aliiroseovarius crassostreae</name>
    <dbReference type="NCBI Taxonomy" id="154981"/>
    <lineage>
        <taxon>Bacteria</taxon>
        <taxon>Pseudomonadati</taxon>
        <taxon>Pseudomonadota</taxon>
        <taxon>Alphaproteobacteria</taxon>
        <taxon>Rhodobacterales</taxon>
        <taxon>Paracoccaceae</taxon>
        <taxon>Aliiroseovarius</taxon>
    </lineage>
</organism>
<dbReference type="EMBL" id="LKBA01000011">
    <property type="protein sequence ID" value="KPN62754.1"/>
    <property type="molecule type" value="Genomic_DNA"/>
</dbReference>
<dbReference type="RefSeq" id="WP_055191259.1">
    <property type="nucleotide sequence ID" value="NZ_FPBS01000028.1"/>
</dbReference>
<dbReference type="SUPFAM" id="SSF69618">
    <property type="entry name" value="HemD-like"/>
    <property type="match status" value="1"/>
</dbReference>
<comment type="caution">
    <text evidence="2">The sequence shown here is derived from an EMBL/GenBank/DDBJ whole genome shotgun (WGS) entry which is preliminary data.</text>
</comment>
<dbReference type="GO" id="GO:0004852">
    <property type="term" value="F:uroporphyrinogen-III synthase activity"/>
    <property type="evidence" value="ECO:0007669"/>
    <property type="project" value="InterPro"/>
</dbReference>
<dbReference type="STRING" id="154981.AKJ29_00850"/>
<dbReference type="Proteomes" id="UP000050471">
    <property type="component" value="Unassembled WGS sequence"/>
</dbReference>
<protein>
    <recommendedName>
        <fullName evidence="1">Tetrapyrrole biosynthesis uroporphyrinogen III synthase domain-containing protein</fullName>
    </recommendedName>
</protein>
<gene>
    <name evidence="2" type="ORF">AKJ29_00850</name>
</gene>
<dbReference type="Gene3D" id="3.40.50.10090">
    <property type="match status" value="1"/>
</dbReference>
<accession>A0A0P7I1I8</accession>
<feature type="domain" description="Tetrapyrrole biosynthesis uroporphyrinogen III synthase" evidence="1">
    <location>
        <begin position="37"/>
        <end position="209"/>
    </location>
</feature>
<proteinExistence type="predicted"/>
<dbReference type="InterPro" id="IPR036108">
    <property type="entry name" value="4pyrrol_syn_uPrphyn_synt_sf"/>
</dbReference>